<dbReference type="EMBL" id="JBBPBN010000083">
    <property type="protein sequence ID" value="KAK8982999.1"/>
    <property type="molecule type" value="Genomic_DNA"/>
</dbReference>
<organism evidence="4 5">
    <name type="scientific">Hibiscus sabdariffa</name>
    <name type="common">roselle</name>
    <dbReference type="NCBI Taxonomy" id="183260"/>
    <lineage>
        <taxon>Eukaryota</taxon>
        <taxon>Viridiplantae</taxon>
        <taxon>Streptophyta</taxon>
        <taxon>Embryophyta</taxon>
        <taxon>Tracheophyta</taxon>
        <taxon>Spermatophyta</taxon>
        <taxon>Magnoliopsida</taxon>
        <taxon>eudicotyledons</taxon>
        <taxon>Gunneridae</taxon>
        <taxon>Pentapetalae</taxon>
        <taxon>rosids</taxon>
        <taxon>malvids</taxon>
        <taxon>Malvales</taxon>
        <taxon>Malvaceae</taxon>
        <taxon>Malvoideae</taxon>
        <taxon>Hibiscus</taxon>
    </lineage>
</organism>
<feature type="compositionally biased region" description="Low complexity" evidence="2">
    <location>
        <begin position="297"/>
        <end position="312"/>
    </location>
</feature>
<protein>
    <recommendedName>
        <fullName evidence="3">Putative plant transposon protein domain-containing protein</fullName>
    </recommendedName>
</protein>
<sequence length="524" mass="57274">MANNSARYTMVAAKNRWEEQGFYFDDSLPNYGLEQFVYNRLRELGWFRLARQPAQANYNWVIEFYANNAAGEDFSIVRGRRVPATAATINAILGLSDAEPSFYAMLGGFEEEDFELIKDYLCEENTAWNTTGRNPNSVSRLSLRPEAKLWNTFVKRNLMPTSHNQTVDRTRLLLIHTILTGYKINIGEILAKELDAACANDKGILAFPCLISALCRRAAVPTSPGDKYQPEKTGWTRATYMRKMDVADATPLNMAMSTPPASPTVTAAAPTAEVGTSALAAPAEPQHTSPPSPPVVPVSSHTTTTSPATTPAGREHSRDKTPDTPLGSTPSSSPSPPAPAQTEEAIPPLHFLQLRNQLQRIEARQIQFQEEMKVFNNNLLKFLHSQFPAAASLFAQPSTTSPQPNIFAAAAQPSTNTSAKSHGPTTTPTPTVPILSATPTPTTSAVVERPAQESLTRRKGKAKADRIIGNDIPSSPEDEAEQHPPKRRRKYHVITAESDDDDSTAEIPVARPEQSADPSLSNTF</sequence>
<feature type="region of interest" description="Disordered" evidence="2">
    <location>
        <begin position="280"/>
        <end position="342"/>
    </location>
</feature>
<proteinExistence type="predicted"/>
<dbReference type="Pfam" id="PF20167">
    <property type="entry name" value="Transposase_32"/>
    <property type="match status" value="1"/>
</dbReference>
<reference evidence="4 5" key="1">
    <citation type="journal article" date="2024" name="G3 (Bethesda)">
        <title>Genome assembly of Hibiscus sabdariffa L. provides insights into metabolisms of medicinal natural products.</title>
        <authorList>
            <person name="Kim T."/>
        </authorList>
    </citation>
    <scope>NUCLEOTIDE SEQUENCE [LARGE SCALE GENOMIC DNA]</scope>
    <source>
        <strain evidence="4">TK-2024</strain>
        <tissue evidence="4">Old leaves</tissue>
    </source>
</reference>
<feature type="compositionally biased region" description="Low complexity" evidence="2">
    <location>
        <begin position="323"/>
        <end position="332"/>
    </location>
</feature>
<gene>
    <name evidence="4" type="ORF">V6N11_054983</name>
</gene>
<feature type="coiled-coil region" evidence="1">
    <location>
        <begin position="351"/>
        <end position="378"/>
    </location>
</feature>
<dbReference type="InterPro" id="IPR046796">
    <property type="entry name" value="Transposase_32_dom"/>
</dbReference>
<comment type="caution">
    <text evidence="4">The sequence shown here is derived from an EMBL/GenBank/DDBJ whole genome shotgun (WGS) entry which is preliminary data.</text>
</comment>
<evidence type="ECO:0000313" key="4">
    <source>
        <dbReference type="EMBL" id="KAK8982999.1"/>
    </source>
</evidence>
<keyword evidence="5" id="KW-1185">Reference proteome</keyword>
<accession>A0ABR2P3R4</accession>
<name>A0ABR2P3R4_9ROSI</name>
<dbReference type="Proteomes" id="UP001396334">
    <property type="component" value="Unassembled WGS sequence"/>
</dbReference>
<feature type="compositionally biased region" description="Basic and acidic residues" evidence="2">
    <location>
        <begin position="313"/>
        <end position="322"/>
    </location>
</feature>
<feature type="region of interest" description="Disordered" evidence="2">
    <location>
        <begin position="412"/>
        <end position="524"/>
    </location>
</feature>
<feature type="domain" description="Putative plant transposon protein" evidence="3">
    <location>
        <begin position="43"/>
        <end position="221"/>
    </location>
</feature>
<keyword evidence="1" id="KW-0175">Coiled coil</keyword>
<evidence type="ECO:0000313" key="5">
    <source>
        <dbReference type="Proteomes" id="UP001396334"/>
    </source>
</evidence>
<evidence type="ECO:0000256" key="1">
    <source>
        <dbReference type="SAM" id="Coils"/>
    </source>
</evidence>
<evidence type="ECO:0000256" key="2">
    <source>
        <dbReference type="SAM" id="MobiDB-lite"/>
    </source>
</evidence>
<evidence type="ECO:0000259" key="3">
    <source>
        <dbReference type="Pfam" id="PF20167"/>
    </source>
</evidence>